<dbReference type="EMBL" id="RYZH01000013">
    <property type="protein sequence ID" value="RUL88228.1"/>
    <property type="molecule type" value="Genomic_DNA"/>
</dbReference>
<evidence type="ECO:0008006" key="3">
    <source>
        <dbReference type="Google" id="ProtNLM"/>
    </source>
</evidence>
<name>A0A432MMD2_9BACT</name>
<dbReference type="OrthoDB" id="274512at2"/>
<evidence type="ECO:0000313" key="1">
    <source>
        <dbReference type="EMBL" id="RUL88228.1"/>
    </source>
</evidence>
<protein>
    <recommendedName>
        <fullName evidence="3">DUF4157 domain-containing protein</fullName>
    </recommendedName>
</protein>
<keyword evidence="2" id="KW-1185">Reference proteome</keyword>
<reference evidence="1 2" key="1">
    <citation type="submission" date="2018-12" db="EMBL/GenBank/DDBJ databases">
        <authorList>
            <person name="Toschakov S.V."/>
        </authorList>
    </citation>
    <scope>NUCLEOTIDE SEQUENCE [LARGE SCALE GENOMIC DNA]</scope>
    <source>
        <strain evidence="1 2">GM2012</strain>
    </source>
</reference>
<gene>
    <name evidence="1" type="ORF">TsocGM_08715</name>
</gene>
<comment type="caution">
    <text evidence="1">The sequence shown here is derived from an EMBL/GenBank/DDBJ whole genome shotgun (WGS) entry which is preliminary data.</text>
</comment>
<evidence type="ECO:0000313" key="2">
    <source>
        <dbReference type="Proteomes" id="UP000280296"/>
    </source>
</evidence>
<dbReference type="Proteomes" id="UP000280296">
    <property type="component" value="Unassembled WGS sequence"/>
</dbReference>
<reference evidence="1 2" key="2">
    <citation type="submission" date="2019-01" db="EMBL/GenBank/DDBJ databases">
        <title>Tautonia sociabilis, a novel thermotolerant planctomycete of Isosphaeraceae family, isolated from a 4000 m deep subterranean habitat.</title>
        <authorList>
            <person name="Kovaleva O.L."/>
            <person name="Elcheninov A.G."/>
            <person name="Van Heerden E."/>
            <person name="Toshchakov S.V."/>
            <person name="Novikov A."/>
            <person name="Bonch-Osmolovskaya E.A."/>
            <person name="Kublanov I.V."/>
        </authorList>
    </citation>
    <scope>NUCLEOTIDE SEQUENCE [LARGE SCALE GENOMIC DNA]</scope>
    <source>
        <strain evidence="1 2">GM2012</strain>
    </source>
</reference>
<sequence length="115" mass="13062">MVGLIAGVLTLCSGGRAQLRRGAIEFHGGFSDWFLRRFAKAAAMTLGHVIIGRDERCLDSCREHELAHVRQAERWGPAFIPAYLLASAWAWSRGEHSYLDNWFERDARRACGEDW</sequence>
<organism evidence="1 2">
    <name type="scientific">Tautonia sociabilis</name>
    <dbReference type="NCBI Taxonomy" id="2080755"/>
    <lineage>
        <taxon>Bacteria</taxon>
        <taxon>Pseudomonadati</taxon>
        <taxon>Planctomycetota</taxon>
        <taxon>Planctomycetia</taxon>
        <taxon>Isosphaerales</taxon>
        <taxon>Isosphaeraceae</taxon>
        <taxon>Tautonia</taxon>
    </lineage>
</organism>
<accession>A0A432MMD2</accession>
<dbReference type="AlphaFoldDB" id="A0A432MMD2"/>
<proteinExistence type="predicted"/>